<comment type="similarity">
    <text evidence="7">Belongs to the binding-protein-dependent transport system permease family.</text>
</comment>
<dbReference type="Proteomes" id="UP000037854">
    <property type="component" value="Unassembled WGS sequence"/>
</dbReference>
<organism evidence="9 10">
    <name type="scientific">Oceanobacillus caeni</name>
    <dbReference type="NCBI Taxonomy" id="405946"/>
    <lineage>
        <taxon>Bacteria</taxon>
        <taxon>Bacillati</taxon>
        <taxon>Bacillota</taxon>
        <taxon>Bacilli</taxon>
        <taxon>Bacillales</taxon>
        <taxon>Bacillaceae</taxon>
        <taxon>Oceanobacillus</taxon>
    </lineage>
</organism>
<dbReference type="InterPro" id="IPR045621">
    <property type="entry name" value="BPD_transp_1_N"/>
</dbReference>
<dbReference type="Pfam" id="PF19300">
    <property type="entry name" value="BPD_transp_1_N"/>
    <property type="match status" value="1"/>
</dbReference>
<evidence type="ECO:0000259" key="8">
    <source>
        <dbReference type="PROSITE" id="PS50928"/>
    </source>
</evidence>
<dbReference type="Gene3D" id="1.10.3720.10">
    <property type="entry name" value="MetI-like"/>
    <property type="match status" value="1"/>
</dbReference>
<evidence type="ECO:0000313" key="10">
    <source>
        <dbReference type="Proteomes" id="UP000037854"/>
    </source>
</evidence>
<sequence>MAKYLLKRIGYIIVSLFFIITITFFLMQAAPGGPFASERKLPPEIEAQMNEAYGLNDPIHVQYFDYLVRAITLDFGPSFKYVGQEVTDIIARSFPYSLILGAEAILLALSFGVLLGVIAALKHNKFGDYAAMVIAVLGISVPSFIMATILQYIFAIKLQALPVARFESFAHTILPAVALATTPLAFIARLMRSSMLEVLNADYIKTARSKGLSSRVVTYKHGLRNAILPVVSYLGPLVVSILTGSFIIEKIFGIPGLGNEFVVSVTNRDYTVIMGTTVFFSVLLLVSILIVDLIYGLVDPRIKVTDKGAKNNVTSTIKPI</sequence>
<keyword evidence="5 7" id="KW-1133">Transmembrane helix</keyword>
<evidence type="ECO:0000256" key="3">
    <source>
        <dbReference type="ARBA" id="ARBA00022475"/>
    </source>
</evidence>
<protein>
    <submittedName>
        <fullName evidence="9">Peptide ABC transporter permease</fullName>
    </submittedName>
</protein>
<keyword evidence="4 7" id="KW-0812">Transmembrane</keyword>
<name>A0ABR5MGL2_9BACI</name>
<dbReference type="PROSITE" id="PS50928">
    <property type="entry name" value="ABC_TM1"/>
    <property type="match status" value="1"/>
</dbReference>
<dbReference type="RefSeq" id="WP_060669016.1">
    <property type="nucleotide sequence ID" value="NZ_LGTK01000064.1"/>
</dbReference>
<feature type="transmembrane region" description="Helical" evidence="7">
    <location>
        <begin position="230"/>
        <end position="252"/>
    </location>
</feature>
<evidence type="ECO:0000256" key="6">
    <source>
        <dbReference type="ARBA" id="ARBA00023136"/>
    </source>
</evidence>
<proteinExistence type="inferred from homology"/>
<feature type="transmembrane region" description="Helical" evidence="7">
    <location>
        <begin position="272"/>
        <end position="298"/>
    </location>
</feature>
<accession>A0ABR5MGL2</accession>
<dbReference type="InterPro" id="IPR035906">
    <property type="entry name" value="MetI-like_sf"/>
</dbReference>
<evidence type="ECO:0000256" key="5">
    <source>
        <dbReference type="ARBA" id="ARBA00022989"/>
    </source>
</evidence>
<evidence type="ECO:0000313" key="9">
    <source>
        <dbReference type="EMBL" id="KPH71757.1"/>
    </source>
</evidence>
<dbReference type="PANTHER" id="PTHR30465:SF93">
    <property type="entry name" value="OLIGOPEPTIDE TRANSPORT SYSTEM PERMEASE PROTEIN OPPB"/>
    <property type="match status" value="1"/>
</dbReference>
<evidence type="ECO:0000256" key="7">
    <source>
        <dbReference type="RuleBase" id="RU363032"/>
    </source>
</evidence>
<keyword evidence="10" id="KW-1185">Reference proteome</keyword>
<feature type="transmembrane region" description="Helical" evidence="7">
    <location>
        <begin position="133"/>
        <end position="156"/>
    </location>
</feature>
<reference evidence="9 10" key="1">
    <citation type="submission" date="2015-07" db="EMBL/GenBank/DDBJ databases">
        <title>High-quality draft genome sequence of Oceanobacillus caeni HM6, a bacillus isolated from a human feces.</title>
        <authorList>
            <person name="Kumar J."/>
            <person name="Verma M.K."/>
            <person name="Pandey R."/>
            <person name="Bhambi M."/>
            <person name="Chauhan N."/>
        </authorList>
    </citation>
    <scope>NUCLEOTIDE SEQUENCE [LARGE SCALE GENOMIC DNA]</scope>
    <source>
        <strain evidence="9 10">HM6</strain>
    </source>
</reference>
<feature type="domain" description="ABC transmembrane type-1" evidence="8">
    <location>
        <begin position="94"/>
        <end position="295"/>
    </location>
</feature>
<feature type="transmembrane region" description="Helical" evidence="7">
    <location>
        <begin position="9"/>
        <end position="30"/>
    </location>
</feature>
<dbReference type="CDD" id="cd06261">
    <property type="entry name" value="TM_PBP2"/>
    <property type="match status" value="1"/>
</dbReference>
<dbReference type="PANTHER" id="PTHR30465">
    <property type="entry name" value="INNER MEMBRANE ABC TRANSPORTER"/>
    <property type="match status" value="1"/>
</dbReference>
<comment type="subcellular location">
    <subcellularLocation>
        <location evidence="1 7">Cell membrane</location>
        <topology evidence="1 7">Multi-pass membrane protein</topology>
    </subcellularLocation>
</comment>
<comment type="caution">
    <text evidence="9">The sequence shown here is derived from an EMBL/GenBank/DDBJ whole genome shotgun (WGS) entry which is preliminary data.</text>
</comment>
<evidence type="ECO:0000256" key="4">
    <source>
        <dbReference type="ARBA" id="ARBA00022692"/>
    </source>
</evidence>
<feature type="transmembrane region" description="Helical" evidence="7">
    <location>
        <begin position="98"/>
        <end position="121"/>
    </location>
</feature>
<keyword evidence="2 7" id="KW-0813">Transport</keyword>
<dbReference type="SUPFAM" id="SSF161098">
    <property type="entry name" value="MetI-like"/>
    <property type="match status" value="1"/>
</dbReference>
<dbReference type="EMBL" id="LGTK01000064">
    <property type="protein sequence ID" value="KPH71757.1"/>
    <property type="molecule type" value="Genomic_DNA"/>
</dbReference>
<feature type="transmembrane region" description="Helical" evidence="7">
    <location>
        <begin position="168"/>
        <end position="188"/>
    </location>
</feature>
<evidence type="ECO:0000256" key="2">
    <source>
        <dbReference type="ARBA" id="ARBA00022448"/>
    </source>
</evidence>
<gene>
    <name evidence="9" type="ORF">AFL42_14370</name>
</gene>
<evidence type="ECO:0000256" key="1">
    <source>
        <dbReference type="ARBA" id="ARBA00004651"/>
    </source>
</evidence>
<dbReference type="InterPro" id="IPR000515">
    <property type="entry name" value="MetI-like"/>
</dbReference>
<dbReference type="Pfam" id="PF00528">
    <property type="entry name" value="BPD_transp_1"/>
    <property type="match status" value="1"/>
</dbReference>
<keyword evidence="3" id="KW-1003">Cell membrane</keyword>
<keyword evidence="6 7" id="KW-0472">Membrane</keyword>